<dbReference type="Gene3D" id="1.10.10.10">
    <property type="entry name" value="Winged helix-like DNA-binding domain superfamily/Winged helix DNA-binding domain"/>
    <property type="match status" value="1"/>
</dbReference>
<organism evidence="8">
    <name type="scientific">hydrothermal vent metagenome</name>
    <dbReference type="NCBI Taxonomy" id="652676"/>
    <lineage>
        <taxon>unclassified sequences</taxon>
        <taxon>metagenomes</taxon>
        <taxon>ecological metagenomes</taxon>
    </lineage>
</organism>
<dbReference type="InterPro" id="IPR019888">
    <property type="entry name" value="Tscrpt_reg_AsnC-like"/>
</dbReference>
<evidence type="ECO:0000259" key="6">
    <source>
        <dbReference type="Pfam" id="PF17805"/>
    </source>
</evidence>
<evidence type="ECO:0000256" key="5">
    <source>
        <dbReference type="ARBA" id="ARBA00048470"/>
    </source>
</evidence>
<comment type="similarity">
    <text evidence="3">Belongs to the Ahb/Nir family.</text>
</comment>
<dbReference type="AlphaFoldDB" id="A0A3B1C3A4"/>
<dbReference type="SUPFAM" id="SSF46785">
    <property type="entry name" value="Winged helix' DNA-binding domain"/>
    <property type="match status" value="1"/>
</dbReference>
<keyword evidence="1" id="KW-0456">Lyase</keyword>
<dbReference type="InterPro" id="IPR036390">
    <property type="entry name" value="WH_DNA-bd_sf"/>
</dbReference>
<sequence length="158" mass="18150">MDDIDKKILNIIQTKFPVTHAPYEVIGKELGISEDDAFERVKALKNNGIIRRIGASFDSRGLGWTSTLCAMNVPPEKIEDVANIISKYSGVTHNYERDHKYNLWFTLIAPDEATIDRTLREIEEKSGYGPVRNMPMIKKFKIKVDFNFEEKDKEEVAK</sequence>
<proteinExistence type="inferred from homology"/>
<comment type="catalytic activity">
    <reaction evidence="5">
        <text>siroheme + 2 H(+) = 12,18-didecarboxysiroheme + 2 CO2</text>
        <dbReference type="Rhea" id="RHEA:19093"/>
        <dbReference type="ChEBI" id="CHEBI:15378"/>
        <dbReference type="ChEBI" id="CHEBI:16526"/>
        <dbReference type="ChEBI" id="CHEBI:60052"/>
        <dbReference type="ChEBI" id="CHEBI:140497"/>
        <dbReference type="EC" id="4.1.1.111"/>
    </reaction>
</comment>
<dbReference type="SMART" id="SM00344">
    <property type="entry name" value="HTH_ASNC"/>
    <property type="match status" value="1"/>
</dbReference>
<evidence type="ECO:0000256" key="4">
    <source>
        <dbReference type="ARBA" id="ARBA00023471"/>
    </source>
</evidence>
<dbReference type="PANTHER" id="PTHR43413:SF1">
    <property type="entry name" value="SIROHEME DECARBOXYLASE NIRL SUBUNIT"/>
    <property type="match status" value="1"/>
</dbReference>
<dbReference type="PANTHER" id="PTHR43413">
    <property type="entry name" value="TRANSCRIPTIONAL REGULATOR, ASNC FAMILY"/>
    <property type="match status" value="1"/>
</dbReference>
<evidence type="ECO:0000256" key="1">
    <source>
        <dbReference type="ARBA" id="ARBA00023239"/>
    </source>
</evidence>
<dbReference type="GO" id="GO:0016829">
    <property type="term" value="F:lyase activity"/>
    <property type="evidence" value="ECO:0007669"/>
    <property type="project" value="UniProtKB-KW"/>
</dbReference>
<dbReference type="EMBL" id="UOGA01000144">
    <property type="protein sequence ID" value="VAX19063.1"/>
    <property type="molecule type" value="Genomic_DNA"/>
</dbReference>
<dbReference type="Pfam" id="PF22451">
    <property type="entry name" value="NirdL-like_HTH"/>
    <property type="match status" value="1"/>
</dbReference>
<dbReference type="EC" id="4.1.1.111" evidence="4"/>
<evidence type="ECO:0000259" key="7">
    <source>
        <dbReference type="Pfam" id="PF22451"/>
    </source>
</evidence>
<reference evidence="8" key="1">
    <citation type="submission" date="2018-06" db="EMBL/GenBank/DDBJ databases">
        <authorList>
            <person name="Zhirakovskaya E."/>
        </authorList>
    </citation>
    <scope>NUCLEOTIDE SEQUENCE</scope>
</reference>
<evidence type="ECO:0000256" key="2">
    <source>
        <dbReference type="ARBA" id="ARBA00023444"/>
    </source>
</evidence>
<name>A0A3B1C3A4_9ZZZZ</name>
<evidence type="ECO:0000313" key="8">
    <source>
        <dbReference type="EMBL" id="VAX19063.1"/>
    </source>
</evidence>
<comment type="pathway">
    <text evidence="2">Porphyrin-containing compound metabolism.</text>
</comment>
<dbReference type="Pfam" id="PF17805">
    <property type="entry name" value="AsnC_trans_reg2"/>
    <property type="match status" value="1"/>
</dbReference>
<gene>
    <name evidence="8" type="ORF">MNBD_NITROSPINAE04-1626</name>
</gene>
<feature type="domain" description="Siroheme decarboxylase AsnC-like ligand binding" evidence="6">
    <location>
        <begin position="62"/>
        <end position="141"/>
    </location>
</feature>
<dbReference type="Gene3D" id="3.30.70.3460">
    <property type="match status" value="1"/>
</dbReference>
<dbReference type="InterPro" id="IPR040523">
    <property type="entry name" value="AsnC_trans_reg2"/>
</dbReference>
<accession>A0A3B1C3A4</accession>
<dbReference type="InterPro" id="IPR053953">
    <property type="entry name" value="NirdL-like_HTH"/>
</dbReference>
<evidence type="ECO:0000256" key="3">
    <source>
        <dbReference type="ARBA" id="ARBA00023457"/>
    </source>
</evidence>
<dbReference type="InterPro" id="IPR050684">
    <property type="entry name" value="HTH-Siroheme_Decarb"/>
</dbReference>
<feature type="domain" description="Siroheme decarboxylase NirL-like HTH" evidence="7">
    <location>
        <begin position="5"/>
        <end position="51"/>
    </location>
</feature>
<protein>
    <recommendedName>
        <fullName evidence="4">siroheme decarboxylase</fullName>
        <ecNumber evidence="4">4.1.1.111</ecNumber>
    </recommendedName>
</protein>
<dbReference type="InterPro" id="IPR036388">
    <property type="entry name" value="WH-like_DNA-bd_sf"/>
</dbReference>